<reference evidence="1" key="1">
    <citation type="submission" date="2021-06" db="EMBL/GenBank/DDBJ databases">
        <authorList>
            <person name="Kallberg Y."/>
            <person name="Tangrot J."/>
            <person name="Rosling A."/>
        </authorList>
    </citation>
    <scope>NUCLEOTIDE SEQUENCE</scope>
    <source>
        <strain evidence="1">MA461A</strain>
    </source>
</reference>
<evidence type="ECO:0000313" key="1">
    <source>
        <dbReference type="EMBL" id="CAG8547531.1"/>
    </source>
</evidence>
<keyword evidence="2" id="KW-1185">Reference proteome</keyword>
<accession>A0ACA9LUU3</accession>
<feature type="non-terminal residue" evidence="1">
    <location>
        <position position="1"/>
    </location>
</feature>
<dbReference type="Proteomes" id="UP000789920">
    <property type="component" value="Unassembled WGS sequence"/>
</dbReference>
<gene>
    <name evidence="1" type="ORF">RPERSI_LOCUS3819</name>
</gene>
<evidence type="ECO:0000313" key="2">
    <source>
        <dbReference type="Proteomes" id="UP000789920"/>
    </source>
</evidence>
<name>A0ACA9LUU3_9GLOM</name>
<protein>
    <submittedName>
        <fullName evidence="1">1842_t:CDS:1</fullName>
    </submittedName>
</protein>
<proteinExistence type="predicted"/>
<comment type="caution">
    <text evidence="1">The sequence shown here is derived from an EMBL/GenBank/DDBJ whole genome shotgun (WGS) entry which is preliminary data.</text>
</comment>
<sequence length="191" mass="22182">NTPTKQPKFTVSHPYSTNPQYFANQWTNYDGAVWPVSQDFLINYITLLHKTVTPPTIMTYLSALKYHHSRNHYDWSPIRSDPLVLQLLKTIEATHTHKPINQKSYITHQHLLQIQQQLNANNNVDTLFWAITLSVFYVRVIREQYLRNDPTTTNQKTQDRMPTTATYCSPKMTVHGPPNTGHHKTQATTPK</sequence>
<organism evidence="1 2">
    <name type="scientific">Racocetra persica</name>
    <dbReference type="NCBI Taxonomy" id="160502"/>
    <lineage>
        <taxon>Eukaryota</taxon>
        <taxon>Fungi</taxon>
        <taxon>Fungi incertae sedis</taxon>
        <taxon>Mucoromycota</taxon>
        <taxon>Glomeromycotina</taxon>
        <taxon>Glomeromycetes</taxon>
        <taxon>Diversisporales</taxon>
        <taxon>Gigasporaceae</taxon>
        <taxon>Racocetra</taxon>
    </lineage>
</organism>
<dbReference type="EMBL" id="CAJVQC010004971">
    <property type="protein sequence ID" value="CAG8547531.1"/>
    <property type="molecule type" value="Genomic_DNA"/>
</dbReference>